<dbReference type="InterPro" id="IPR009003">
    <property type="entry name" value="Peptidase_S1_PA"/>
</dbReference>
<reference evidence="2 3" key="1">
    <citation type="submission" date="2008-03" db="EMBL/GenBank/DDBJ databases">
        <title>Sequencing of the draft genome and assembly of Burkholderia ambifaria IOP40-10.</title>
        <authorList>
            <consortium name="US DOE Joint Genome Institute (JGI-PGF)"/>
            <person name="Copeland A."/>
            <person name="Lucas S."/>
            <person name="Lapidus A."/>
            <person name="Glavina del Rio T."/>
            <person name="Dalin E."/>
            <person name="Tice H."/>
            <person name="Bruce D."/>
            <person name="Goodwin L."/>
            <person name="Pitluck S."/>
            <person name="Larimer F."/>
            <person name="Land M.L."/>
            <person name="Hauser L."/>
            <person name="Tiedje J."/>
            <person name="Richardson P."/>
        </authorList>
    </citation>
    <scope>NUCLEOTIDE SEQUENCE [LARGE SCALE GENOMIC DNA]</scope>
    <source>
        <strain evidence="2 3">IOP40-10</strain>
    </source>
</reference>
<dbReference type="SUPFAM" id="SSF50494">
    <property type="entry name" value="Trypsin-like serine proteases"/>
    <property type="match status" value="1"/>
</dbReference>
<evidence type="ECO:0000313" key="2">
    <source>
        <dbReference type="EMBL" id="EDT04264.1"/>
    </source>
</evidence>
<dbReference type="AlphaFoldDB" id="B1FDX4"/>
<feature type="domain" description="Nal1 C-terminal" evidence="1">
    <location>
        <begin position="190"/>
        <end position="280"/>
    </location>
</feature>
<gene>
    <name evidence="2" type="ORF">BamIOP4010DRAFT_2233</name>
</gene>
<evidence type="ECO:0000259" key="1">
    <source>
        <dbReference type="Pfam" id="PF25819"/>
    </source>
</evidence>
<name>B1FDX4_9BURK</name>
<comment type="caution">
    <text evidence="2">The sequence shown here is derived from an EMBL/GenBank/DDBJ whole genome shotgun (WGS) entry which is preliminary data.</text>
</comment>
<dbReference type="EMBL" id="ABLC01000042">
    <property type="protein sequence ID" value="EDT04264.1"/>
    <property type="molecule type" value="Genomic_DNA"/>
</dbReference>
<accession>B1FDX4</accession>
<dbReference type="Pfam" id="PF25819">
    <property type="entry name" value="Nal1_C"/>
    <property type="match status" value="1"/>
</dbReference>
<proteinExistence type="predicted"/>
<evidence type="ECO:0000313" key="3">
    <source>
        <dbReference type="Proteomes" id="UP000005463"/>
    </source>
</evidence>
<dbReference type="InterPro" id="IPR057904">
    <property type="entry name" value="Nal1_C"/>
</dbReference>
<sequence>MSSIVFNEITSTVYVYTDKKVTVKETEVLPKIISGCSVVYPHGAADEIGGPVENAQGSAFTMAAGPSGYGVYCCGSSISPGNEASAGTLGAIVKKSDGSLYGLTNNHVTGGCNHSAIDLPILAPGVFDVAAKTIIPFTIGFHSEVLPFVTGTAGNVSINDNTDAALFRIAEPADVSSRQGQQYDTPANSVAPTVGMKVQKVGRTTGHTTGVIVGQQLRPIRVHAQSQRNKFQAIITMPNVYLVHGDYRPFSDSGDSGSLVVTNDGTGTNYAVGIIMSGGPDSNAPGGKKTSILPIAPILQGFNVTLVSGHNVT</sequence>
<organism evidence="2 3">
    <name type="scientific">Burkholderia ambifaria IOP40-10</name>
    <dbReference type="NCBI Taxonomy" id="396596"/>
    <lineage>
        <taxon>Bacteria</taxon>
        <taxon>Pseudomonadati</taxon>
        <taxon>Pseudomonadota</taxon>
        <taxon>Betaproteobacteria</taxon>
        <taxon>Burkholderiales</taxon>
        <taxon>Burkholderiaceae</taxon>
        <taxon>Burkholderia</taxon>
        <taxon>Burkholderia cepacia complex</taxon>
    </lineage>
</organism>
<dbReference type="PATRIC" id="fig|396596.7.peg.5579"/>
<dbReference type="Proteomes" id="UP000005463">
    <property type="component" value="Unassembled WGS sequence"/>
</dbReference>
<protein>
    <recommendedName>
        <fullName evidence="1">Nal1 C-terminal domain-containing protein</fullName>
    </recommendedName>
</protein>